<gene>
    <name evidence="3" type="ORF">SCF082_LOCUS28907</name>
</gene>
<evidence type="ECO:0000259" key="2">
    <source>
        <dbReference type="Pfam" id="PF00149"/>
    </source>
</evidence>
<reference evidence="3 4" key="1">
    <citation type="submission" date="2024-02" db="EMBL/GenBank/DDBJ databases">
        <authorList>
            <person name="Chen Y."/>
            <person name="Shah S."/>
            <person name="Dougan E. K."/>
            <person name="Thang M."/>
            <person name="Chan C."/>
        </authorList>
    </citation>
    <scope>NUCLEOTIDE SEQUENCE [LARGE SCALE GENOMIC DNA]</scope>
</reference>
<keyword evidence="4" id="KW-1185">Reference proteome</keyword>
<feature type="compositionally biased region" description="Basic and acidic residues" evidence="1">
    <location>
        <begin position="54"/>
        <end position="63"/>
    </location>
</feature>
<dbReference type="EMBL" id="CAXAMM010023003">
    <property type="protein sequence ID" value="CAK9052922.1"/>
    <property type="molecule type" value="Genomic_DNA"/>
</dbReference>
<dbReference type="Pfam" id="PF00149">
    <property type="entry name" value="Metallophos"/>
    <property type="match status" value="1"/>
</dbReference>
<evidence type="ECO:0000313" key="3">
    <source>
        <dbReference type="EMBL" id="CAK9052922.1"/>
    </source>
</evidence>
<evidence type="ECO:0000313" key="4">
    <source>
        <dbReference type="Proteomes" id="UP001642464"/>
    </source>
</evidence>
<organism evidence="3 4">
    <name type="scientific">Durusdinium trenchii</name>
    <dbReference type="NCBI Taxonomy" id="1381693"/>
    <lineage>
        <taxon>Eukaryota</taxon>
        <taxon>Sar</taxon>
        <taxon>Alveolata</taxon>
        <taxon>Dinophyceae</taxon>
        <taxon>Suessiales</taxon>
        <taxon>Symbiodiniaceae</taxon>
        <taxon>Durusdinium</taxon>
    </lineage>
</organism>
<name>A0ABP0MQC9_9DINO</name>
<dbReference type="PANTHER" id="PTHR12905">
    <property type="entry name" value="METALLOPHOSPHOESTERASE"/>
    <property type="match status" value="1"/>
</dbReference>
<feature type="domain" description="Calcineurin-like phosphoesterase" evidence="2">
    <location>
        <begin position="154"/>
        <end position="314"/>
    </location>
</feature>
<dbReference type="SUPFAM" id="SSF56300">
    <property type="entry name" value="Metallo-dependent phosphatases"/>
    <property type="match status" value="1"/>
</dbReference>
<dbReference type="InterPro" id="IPR029052">
    <property type="entry name" value="Metallo-depent_PP-like"/>
</dbReference>
<accession>A0ABP0MQC9</accession>
<dbReference type="CDD" id="cd07379">
    <property type="entry name" value="MPP_239FB"/>
    <property type="match status" value="1"/>
</dbReference>
<feature type="region of interest" description="Disordered" evidence="1">
    <location>
        <begin position="24"/>
        <end position="77"/>
    </location>
</feature>
<dbReference type="Gene3D" id="3.60.21.10">
    <property type="match status" value="1"/>
</dbReference>
<evidence type="ECO:0000256" key="1">
    <source>
        <dbReference type="SAM" id="MobiDB-lite"/>
    </source>
</evidence>
<proteinExistence type="predicted"/>
<dbReference type="InterPro" id="IPR051693">
    <property type="entry name" value="UPF0046_metallophosphoest"/>
</dbReference>
<sequence length="351" mass="38311">MAFDRNRAARAEIQEEGCGIDLYEFLDEKPPDPPALPARARAHSLPPGGRFRHDRATRSRSDTRPSPGSAVSDTLEGPLIEPPLVDLYAGHTEGLGLEQIRSGLHRHRVPPCAMATTSFGGSLGMLCSLFAVSFSRDAATTCDYLCSERQRRGLRLVIISDTHNCHRDLTVPDGDILIHAGDFTQFGKEEHAEDFNRWLGEQPHKTKLVVLGNHETNATWNSRAREVLSNATLLRQSGFKLTHCDRPPVSFFGTDFFWPCHTGNPYFDQIPGETDVLIAHNPAKGCADGGKGCPALLDAVVKLQPELVISGHVHFARGAVKMQSTLLVNGANCGSGKEERLLANGPLVIDL</sequence>
<protein>
    <submittedName>
        <fullName evidence="3">UPF0046 protein K07C11.7</fullName>
    </submittedName>
</protein>
<feature type="compositionally biased region" description="Low complexity" evidence="1">
    <location>
        <begin position="37"/>
        <end position="47"/>
    </location>
</feature>
<dbReference type="Proteomes" id="UP001642464">
    <property type="component" value="Unassembled WGS sequence"/>
</dbReference>
<comment type="caution">
    <text evidence="3">The sequence shown here is derived from an EMBL/GenBank/DDBJ whole genome shotgun (WGS) entry which is preliminary data.</text>
</comment>
<dbReference type="InterPro" id="IPR004843">
    <property type="entry name" value="Calcineurin-like_PHP"/>
</dbReference>
<dbReference type="PANTHER" id="PTHR12905:SF0">
    <property type="entry name" value="CALCINEURIN-LIKE PHOSPHOESTERASE DOMAIN-CONTAINING PROTEIN"/>
    <property type="match status" value="1"/>
</dbReference>